<dbReference type="OrthoDB" id="10043543at2759"/>
<feature type="transmembrane region" description="Helical" evidence="1">
    <location>
        <begin position="34"/>
        <end position="54"/>
    </location>
</feature>
<feature type="transmembrane region" description="Helical" evidence="1">
    <location>
        <begin position="107"/>
        <end position="128"/>
    </location>
</feature>
<accession>A0A024THY6</accession>
<dbReference type="GeneID" id="20089495"/>
<evidence type="ECO:0000313" key="2">
    <source>
        <dbReference type="EMBL" id="ETV93678.1"/>
    </source>
</evidence>
<name>A0A024THY6_9STRA</name>
<evidence type="ECO:0000256" key="1">
    <source>
        <dbReference type="SAM" id="Phobius"/>
    </source>
</evidence>
<organism evidence="2">
    <name type="scientific">Aphanomyces invadans</name>
    <dbReference type="NCBI Taxonomy" id="157072"/>
    <lineage>
        <taxon>Eukaryota</taxon>
        <taxon>Sar</taxon>
        <taxon>Stramenopiles</taxon>
        <taxon>Oomycota</taxon>
        <taxon>Saprolegniomycetes</taxon>
        <taxon>Saprolegniales</taxon>
        <taxon>Verrucalvaceae</taxon>
        <taxon>Aphanomyces</taxon>
    </lineage>
</organism>
<dbReference type="VEuPathDB" id="FungiDB:H310_12445"/>
<dbReference type="EMBL" id="KI913990">
    <property type="protein sequence ID" value="ETV93678.1"/>
    <property type="molecule type" value="Genomic_DNA"/>
</dbReference>
<sequence length="243" mass="26919">MATTTSAPSPVRLFKPSSWMSLSPPPTHKCLQQFVVVNVLLPIAIYYAAALAMPDMPALALSATPPALEALQQWIAYRLLDPISCAQVASIVLAVGLMYLTNEPKVLLLQHSIMTVSFGCAILVSIHWDENILWRYYREFCGTTDDKRVALMAQWRDPNVKALSKTVSWVWGIGMLAEAVVRIAFVVLVPIKIMVILSPCLALLFTVIVCTWTVRFAKAHDFHLVTKADDAPANPSHTLYQTI</sequence>
<protein>
    <submittedName>
        <fullName evidence="2">Uncharacterized protein</fullName>
    </submittedName>
</protein>
<proteinExistence type="predicted"/>
<dbReference type="AlphaFoldDB" id="A0A024THY6"/>
<gene>
    <name evidence="2" type="ORF">H310_12445</name>
</gene>
<keyword evidence="1" id="KW-0812">Transmembrane</keyword>
<keyword evidence="1" id="KW-0472">Membrane</keyword>
<dbReference type="NCBIfam" id="NF041646">
    <property type="entry name" value="VC0807_fam"/>
    <property type="match status" value="1"/>
</dbReference>
<feature type="transmembrane region" description="Helical" evidence="1">
    <location>
        <begin position="196"/>
        <end position="214"/>
    </location>
</feature>
<keyword evidence="1" id="KW-1133">Transmembrane helix</keyword>
<dbReference type="RefSeq" id="XP_008877719.1">
    <property type="nucleotide sequence ID" value="XM_008879497.1"/>
</dbReference>
<reference evidence="2" key="1">
    <citation type="submission" date="2013-12" db="EMBL/GenBank/DDBJ databases">
        <title>The Genome Sequence of Aphanomyces invadans NJM9701.</title>
        <authorList>
            <consortium name="The Broad Institute Genomics Platform"/>
            <person name="Russ C."/>
            <person name="Tyler B."/>
            <person name="van West P."/>
            <person name="Dieguez-Uribeondo J."/>
            <person name="Young S.K."/>
            <person name="Zeng Q."/>
            <person name="Gargeya S."/>
            <person name="Fitzgerald M."/>
            <person name="Abouelleil A."/>
            <person name="Alvarado L."/>
            <person name="Chapman S.B."/>
            <person name="Gainer-Dewar J."/>
            <person name="Goldberg J."/>
            <person name="Griggs A."/>
            <person name="Gujja S."/>
            <person name="Hansen M."/>
            <person name="Howarth C."/>
            <person name="Imamovic A."/>
            <person name="Ireland A."/>
            <person name="Larimer J."/>
            <person name="McCowan C."/>
            <person name="Murphy C."/>
            <person name="Pearson M."/>
            <person name="Poon T.W."/>
            <person name="Priest M."/>
            <person name="Roberts A."/>
            <person name="Saif S."/>
            <person name="Shea T."/>
            <person name="Sykes S."/>
            <person name="Wortman J."/>
            <person name="Nusbaum C."/>
            <person name="Birren B."/>
        </authorList>
    </citation>
    <scope>NUCLEOTIDE SEQUENCE [LARGE SCALE GENOMIC DNA]</scope>
    <source>
        <strain evidence="2">NJM9701</strain>
    </source>
</reference>
<feature type="transmembrane region" description="Helical" evidence="1">
    <location>
        <begin position="169"/>
        <end position="189"/>
    </location>
</feature>